<gene>
    <name evidence="7" type="ORF">GCM10022223_33610</name>
</gene>
<dbReference type="EMBL" id="BAAAZO010000005">
    <property type="protein sequence ID" value="GAA3614621.1"/>
    <property type="molecule type" value="Genomic_DNA"/>
</dbReference>
<evidence type="ECO:0000256" key="5">
    <source>
        <dbReference type="PROSITE-ProRule" id="PRU00169"/>
    </source>
</evidence>
<keyword evidence="8" id="KW-1185">Reference proteome</keyword>
<keyword evidence="4" id="KW-0804">Transcription</keyword>
<dbReference type="InterPro" id="IPR001789">
    <property type="entry name" value="Sig_transdc_resp-reg_receiver"/>
</dbReference>
<organism evidence="7 8">
    <name type="scientific">Kineosporia mesophila</name>
    <dbReference type="NCBI Taxonomy" id="566012"/>
    <lineage>
        <taxon>Bacteria</taxon>
        <taxon>Bacillati</taxon>
        <taxon>Actinomycetota</taxon>
        <taxon>Actinomycetes</taxon>
        <taxon>Kineosporiales</taxon>
        <taxon>Kineosporiaceae</taxon>
        <taxon>Kineosporia</taxon>
    </lineage>
</organism>
<dbReference type="SMART" id="SM00448">
    <property type="entry name" value="REC"/>
    <property type="match status" value="1"/>
</dbReference>
<comment type="caution">
    <text evidence="7">The sequence shown here is derived from an EMBL/GenBank/DDBJ whole genome shotgun (WGS) entry which is preliminary data.</text>
</comment>
<evidence type="ECO:0000313" key="8">
    <source>
        <dbReference type="Proteomes" id="UP001501074"/>
    </source>
</evidence>
<evidence type="ECO:0000313" key="7">
    <source>
        <dbReference type="EMBL" id="GAA3614621.1"/>
    </source>
</evidence>
<evidence type="ECO:0000259" key="6">
    <source>
        <dbReference type="PROSITE" id="PS50110"/>
    </source>
</evidence>
<keyword evidence="2" id="KW-0805">Transcription regulation</keyword>
<dbReference type="Proteomes" id="UP001501074">
    <property type="component" value="Unassembled WGS sequence"/>
</dbReference>
<reference evidence="8" key="1">
    <citation type="journal article" date="2019" name="Int. J. Syst. Evol. Microbiol.">
        <title>The Global Catalogue of Microorganisms (GCM) 10K type strain sequencing project: providing services to taxonomists for standard genome sequencing and annotation.</title>
        <authorList>
            <consortium name="The Broad Institute Genomics Platform"/>
            <consortium name="The Broad Institute Genome Sequencing Center for Infectious Disease"/>
            <person name="Wu L."/>
            <person name="Ma J."/>
        </authorList>
    </citation>
    <scope>NUCLEOTIDE SEQUENCE [LARGE SCALE GENOMIC DNA]</scope>
    <source>
        <strain evidence="8">JCM 16902</strain>
    </source>
</reference>
<evidence type="ECO:0000256" key="1">
    <source>
        <dbReference type="ARBA" id="ARBA00022553"/>
    </source>
</evidence>
<protein>
    <recommendedName>
        <fullName evidence="6">Response regulatory domain-containing protein</fullName>
    </recommendedName>
</protein>
<evidence type="ECO:0000256" key="4">
    <source>
        <dbReference type="ARBA" id="ARBA00023163"/>
    </source>
</evidence>
<dbReference type="InterPro" id="IPR039420">
    <property type="entry name" value="WalR-like"/>
</dbReference>
<keyword evidence="1 5" id="KW-0597">Phosphoprotein</keyword>
<name>A0ABP6ZNS5_9ACTN</name>
<keyword evidence="3" id="KW-0238">DNA-binding</keyword>
<evidence type="ECO:0000256" key="3">
    <source>
        <dbReference type="ARBA" id="ARBA00023125"/>
    </source>
</evidence>
<dbReference type="RefSeq" id="WP_231487490.1">
    <property type="nucleotide sequence ID" value="NZ_BAAAZO010000005.1"/>
</dbReference>
<proteinExistence type="predicted"/>
<dbReference type="PROSITE" id="PS50110">
    <property type="entry name" value="RESPONSE_REGULATORY"/>
    <property type="match status" value="1"/>
</dbReference>
<feature type="domain" description="Response regulatory" evidence="6">
    <location>
        <begin position="9"/>
        <end position="112"/>
    </location>
</feature>
<dbReference type="Gene3D" id="3.40.50.2300">
    <property type="match status" value="1"/>
</dbReference>
<sequence>MVSIPVSPRVLLIEGDVHLGGGMVALLAENGHQVAWVQSVAQARSAIEGATVDLVLLDLGRPDGDGSDLCALLRSRHPQVVMMVVTARSSEADAVRVLDEGADDVVLGPFAG</sequence>
<dbReference type="PANTHER" id="PTHR48111">
    <property type="entry name" value="REGULATOR OF RPOS"/>
    <property type="match status" value="1"/>
</dbReference>
<dbReference type="PANTHER" id="PTHR48111:SF72">
    <property type="entry name" value="SENSORY TRANSDUCTION PROTEIN REGX3"/>
    <property type="match status" value="1"/>
</dbReference>
<dbReference type="Pfam" id="PF00072">
    <property type="entry name" value="Response_reg"/>
    <property type="match status" value="1"/>
</dbReference>
<accession>A0ABP6ZNS5</accession>
<dbReference type="SUPFAM" id="SSF52172">
    <property type="entry name" value="CheY-like"/>
    <property type="match status" value="1"/>
</dbReference>
<dbReference type="InterPro" id="IPR011006">
    <property type="entry name" value="CheY-like_superfamily"/>
</dbReference>
<feature type="modified residue" description="4-aspartylphosphate" evidence="5">
    <location>
        <position position="58"/>
    </location>
</feature>
<evidence type="ECO:0000256" key="2">
    <source>
        <dbReference type="ARBA" id="ARBA00023015"/>
    </source>
</evidence>